<protein>
    <recommendedName>
        <fullName evidence="12">Cytochrome b561 domain-containing protein</fullName>
    </recommendedName>
</protein>
<evidence type="ECO:0000256" key="1">
    <source>
        <dbReference type="ARBA" id="ARBA00001970"/>
    </source>
</evidence>
<keyword evidence="10 11" id="KW-0472">Membrane</keyword>
<keyword evidence="3" id="KW-0813">Transport</keyword>
<evidence type="ECO:0000313" key="14">
    <source>
        <dbReference type="Proteomes" id="UP001530315"/>
    </source>
</evidence>
<evidence type="ECO:0000256" key="4">
    <source>
        <dbReference type="ARBA" id="ARBA00022617"/>
    </source>
</evidence>
<feature type="transmembrane region" description="Helical" evidence="11">
    <location>
        <begin position="156"/>
        <end position="175"/>
    </location>
</feature>
<dbReference type="Pfam" id="PF03188">
    <property type="entry name" value="Cytochrom_B561"/>
    <property type="match status" value="1"/>
</dbReference>
<dbReference type="InterPro" id="IPR006593">
    <property type="entry name" value="Cyt_b561/ferric_Rdtase_TM"/>
</dbReference>
<evidence type="ECO:0000313" key="13">
    <source>
        <dbReference type="EMBL" id="KAL3792930.1"/>
    </source>
</evidence>
<keyword evidence="5 11" id="KW-0812">Transmembrane</keyword>
<dbReference type="Gene3D" id="1.20.120.1770">
    <property type="match status" value="1"/>
</dbReference>
<dbReference type="GO" id="GO:0016020">
    <property type="term" value="C:membrane"/>
    <property type="evidence" value="ECO:0007669"/>
    <property type="project" value="UniProtKB-SubCell"/>
</dbReference>
<comment type="caution">
    <text evidence="13">The sequence shown here is derived from an EMBL/GenBank/DDBJ whole genome shotgun (WGS) entry which is preliminary data.</text>
</comment>
<evidence type="ECO:0000256" key="11">
    <source>
        <dbReference type="SAM" id="Phobius"/>
    </source>
</evidence>
<reference evidence="13 14" key="1">
    <citation type="submission" date="2024-10" db="EMBL/GenBank/DDBJ databases">
        <title>Updated reference genomes for cyclostephanoid diatoms.</title>
        <authorList>
            <person name="Roberts W.R."/>
            <person name="Alverson A.J."/>
        </authorList>
    </citation>
    <scope>NUCLEOTIDE SEQUENCE [LARGE SCALE GENOMIC DNA]</scope>
    <source>
        <strain evidence="13 14">AJA276-08</strain>
    </source>
</reference>
<keyword evidence="9" id="KW-0408">Iron</keyword>
<comment type="subcellular location">
    <subcellularLocation>
        <location evidence="2">Membrane</location>
        <topology evidence="2">Multi-pass membrane protein</topology>
    </subcellularLocation>
</comment>
<dbReference type="AlphaFoldDB" id="A0ABD3Q3T0"/>
<dbReference type="GO" id="GO:0046872">
    <property type="term" value="F:metal ion binding"/>
    <property type="evidence" value="ECO:0007669"/>
    <property type="project" value="UniProtKB-KW"/>
</dbReference>
<keyword evidence="4" id="KW-0349">Heme</keyword>
<evidence type="ECO:0000256" key="8">
    <source>
        <dbReference type="ARBA" id="ARBA00022989"/>
    </source>
</evidence>
<feature type="transmembrane region" description="Helical" evidence="11">
    <location>
        <begin position="54"/>
        <end position="73"/>
    </location>
</feature>
<keyword evidence="8 11" id="KW-1133">Transmembrane helix</keyword>
<accession>A0ABD3Q3T0</accession>
<organism evidence="13 14">
    <name type="scientific">Stephanodiscus triporus</name>
    <dbReference type="NCBI Taxonomy" id="2934178"/>
    <lineage>
        <taxon>Eukaryota</taxon>
        <taxon>Sar</taxon>
        <taxon>Stramenopiles</taxon>
        <taxon>Ochrophyta</taxon>
        <taxon>Bacillariophyta</taxon>
        <taxon>Coscinodiscophyceae</taxon>
        <taxon>Thalassiosirophycidae</taxon>
        <taxon>Stephanodiscales</taxon>
        <taxon>Stephanodiscaceae</taxon>
        <taxon>Stephanodiscus</taxon>
    </lineage>
</organism>
<evidence type="ECO:0000259" key="12">
    <source>
        <dbReference type="PROSITE" id="PS50939"/>
    </source>
</evidence>
<keyword evidence="7" id="KW-0249">Electron transport</keyword>
<evidence type="ECO:0000256" key="2">
    <source>
        <dbReference type="ARBA" id="ARBA00004141"/>
    </source>
</evidence>
<dbReference type="EMBL" id="JALLAZ020000535">
    <property type="protein sequence ID" value="KAL3792930.1"/>
    <property type="molecule type" value="Genomic_DNA"/>
</dbReference>
<evidence type="ECO:0000256" key="10">
    <source>
        <dbReference type="ARBA" id="ARBA00023136"/>
    </source>
</evidence>
<evidence type="ECO:0000256" key="5">
    <source>
        <dbReference type="ARBA" id="ARBA00022692"/>
    </source>
</evidence>
<gene>
    <name evidence="13" type="ORF">ACHAW5_006837</name>
</gene>
<dbReference type="PANTHER" id="PTHR10106">
    <property type="entry name" value="CYTOCHROME B561-RELATED"/>
    <property type="match status" value="1"/>
</dbReference>
<feature type="transmembrane region" description="Helical" evidence="11">
    <location>
        <begin position="116"/>
        <end position="136"/>
    </location>
</feature>
<dbReference type="SMART" id="SM00665">
    <property type="entry name" value="B561"/>
    <property type="match status" value="1"/>
</dbReference>
<dbReference type="PROSITE" id="PS50939">
    <property type="entry name" value="CYTOCHROME_B561"/>
    <property type="match status" value="1"/>
</dbReference>
<keyword evidence="14" id="KW-1185">Reference proteome</keyword>
<comment type="cofactor">
    <cofactor evidence="1">
        <name>heme b</name>
        <dbReference type="ChEBI" id="CHEBI:60344"/>
    </cofactor>
</comment>
<keyword evidence="6" id="KW-0479">Metal-binding</keyword>
<sequence length="236" mass="25650">MSNEMRISHKKILLDSIRSDRHFTLNYPENPRLSDTLCAFIMAPKMAPMSDGKYAILLVLISAHSLLGGYFAATRPEGAGWRAFSWHPMLMMCGMFGMMGAAAITKKRGGYTNTKLHGMMAWGGMMLAGGGLYAIYGHKNAMGKAHFTTLHSWAGLAAFGGCICAGMAGGVFLHPDFGIDKQNKLIRTVHKYLSRALLMLAWMATLSGLKTLVGDDIKTLILFAAPLVVVAPFTLM</sequence>
<dbReference type="InterPro" id="IPR043205">
    <property type="entry name" value="CYB561/CYBRD1-like"/>
</dbReference>
<feature type="transmembrane region" description="Helical" evidence="11">
    <location>
        <begin position="85"/>
        <end position="104"/>
    </location>
</feature>
<evidence type="ECO:0000256" key="6">
    <source>
        <dbReference type="ARBA" id="ARBA00022723"/>
    </source>
</evidence>
<feature type="domain" description="Cytochrome b561" evidence="12">
    <location>
        <begin position="47"/>
        <end position="236"/>
    </location>
</feature>
<evidence type="ECO:0000256" key="7">
    <source>
        <dbReference type="ARBA" id="ARBA00022982"/>
    </source>
</evidence>
<name>A0ABD3Q3T0_9STRA</name>
<dbReference type="PANTHER" id="PTHR10106:SF0">
    <property type="entry name" value="LD36721P"/>
    <property type="match status" value="1"/>
</dbReference>
<evidence type="ECO:0000256" key="3">
    <source>
        <dbReference type="ARBA" id="ARBA00022448"/>
    </source>
</evidence>
<dbReference type="Proteomes" id="UP001530315">
    <property type="component" value="Unassembled WGS sequence"/>
</dbReference>
<feature type="transmembrane region" description="Helical" evidence="11">
    <location>
        <begin position="196"/>
        <end position="213"/>
    </location>
</feature>
<proteinExistence type="predicted"/>
<evidence type="ECO:0000256" key="9">
    <source>
        <dbReference type="ARBA" id="ARBA00023004"/>
    </source>
</evidence>